<evidence type="ECO:0000256" key="6">
    <source>
        <dbReference type="ARBA" id="ARBA00022884"/>
    </source>
</evidence>
<evidence type="ECO:0000256" key="7">
    <source>
        <dbReference type="ARBA" id="ARBA00023016"/>
    </source>
</evidence>
<dbReference type="InterPro" id="IPR012933">
    <property type="entry name" value="HicA_mRNA_interferase"/>
</dbReference>
<evidence type="ECO:0000256" key="3">
    <source>
        <dbReference type="ARBA" id="ARBA00022722"/>
    </source>
</evidence>
<evidence type="ECO:0000313" key="9">
    <source>
        <dbReference type="Proteomes" id="UP000651156"/>
    </source>
</evidence>
<protein>
    <submittedName>
        <fullName evidence="8">Type II toxin-antitoxin system HicA family toxin</fullName>
    </submittedName>
</protein>
<reference evidence="8 9" key="1">
    <citation type="submission" date="2020-10" db="EMBL/GenBank/DDBJ databases">
        <authorList>
            <person name="Castelo-Branco R."/>
            <person name="Eusebio N."/>
            <person name="Adriana R."/>
            <person name="Vieira A."/>
            <person name="Brugerolle De Fraissinette N."/>
            <person name="Rezende De Castro R."/>
            <person name="Schneider M.P."/>
            <person name="Vasconcelos V."/>
            <person name="Leao P.N."/>
        </authorList>
    </citation>
    <scope>NUCLEOTIDE SEQUENCE [LARGE SCALE GENOMIC DNA]</scope>
    <source>
        <strain evidence="8 9">LEGE 06123</strain>
    </source>
</reference>
<dbReference type="Gene3D" id="3.30.920.30">
    <property type="entry name" value="Hypothetical protein"/>
    <property type="match status" value="1"/>
</dbReference>
<organism evidence="8 9">
    <name type="scientific">Gloeocapsopsis crepidinum LEGE 06123</name>
    <dbReference type="NCBI Taxonomy" id="588587"/>
    <lineage>
        <taxon>Bacteria</taxon>
        <taxon>Bacillati</taxon>
        <taxon>Cyanobacteriota</taxon>
        <taxon>Cyanophyceae</taxon>
        <taxon>Oscillatoriophycideae</taxon>
        <taxon>Chroococcales</taxon>
        <taxon>Chroococcaceae</taxon>
        <taxon>Gloeocapsopsis</taxon>
    </lineage>
</organism>
<keyword evidence="4" id="KW-0255">Endonuclease</keyword>
<comment type="similarity">
    <text evidence="1">Belongs to the HicA mRNA interferase family.</text>
</comment>
<keyword evidence="9" id="KW-1185">Reference proteome</keyword>
<evidence type="ECO:0000256" key="2">
    <source>
        <dbReference type="ARBA" id="ARBA00022649"/>
    </source>
</evidence>
<dbReference type="InterPro" id="IPR038570">
    <property type="entry name" value="HicA_sf"/>
</dbReference>
<evidence type="ECO:0000313" key="8">
    <source>
        <dbReference type="EMBL" id="MBE9189809.1"/>
    </source>
</evidence>
<keyword evidence="5" id="KW-0378">Hydrolase</keyword>
<dbReference type="Pfam" id="PF07927">
    <property type="entry name" value="HicA_toxin"/>
    <property type="match status" value="1"/>
</dbReference>
<name>A0ABR9UNG4_9CHRO</name>
<keyword evidence="2" id="KW-1277">Toxin-antitoxin system</keyword>
<dbReference type="SUPFAM" id="SSF54786">
    <property type="entry name" value="YcfA/nrd intein domain"/>
    <property type="match status" value="1"/>
</dbReference>
<gene>
    <name evidence="8" type="ORF">IQ230_05420</name>
</gene>
<dbReference type="EMBL" id="JADEWN010000009">
    <property type="protein sequence ID" value="MBE9189809.1"/>
    <property type="molecule type" value="Genomic_DNA"/>
</dbReference>
<keyword evidence="6" id="KW-0694">RNA-binding</keyword>
<accession>A0ABR9UNG4</accession>
<evidence type="ECO:0000256" key="5">
    <source>
        <dbReference type="ARBA" id="ARBA00022801"/>
    </source>
</evidence>
<keyword evidence="3" id="KW-0540">Nuclease</keyword>
<keyword evidence="7" id="KW-0346">Stress response</keyword>
<comment type="caution">
    <text evidence="8">The sequence shown here is derived from an EMBL/GenBank/DDBJ whole genome shotgun (WGS) entry which is preliminary data.</text>
</comment>
<proteinExistence type="inferred from homology"/>
<dbReference type="Proteomes" id="UP000651156">
    <property type="component" value="Unassembled WGS sequence"/>
</dbReference>
<sequence length="44" mass="4892">MPRLPRISSREAIKALERLGFVQVRQTGSHVVIKSCKFPVVLSG</sequence>
<evidence type="ECO:0000256" key="1">
    <source>
        <dbReference type="ARBA" id="ARBA00006620"/>
    </source>
</evidence>
<evidence type="ECO:0000256" key="4">
    <source>
        <dbReference type="ARBA" id="ARBA00022759"/>
    </source>
</evidence>